<proteinExistence type="predicted"/>
<reference evidence="1 2" key="1">
    <citation type="submission" date="2014-06" db="EMBL/GenBank/DDBJ databases">
        <title>Evolutionary Origins and Diversification of the Mycorrhizal Mutualists.</title>
        <authorList>
            <consortium name="DOE Joint Genome Institute"/>
            <consortium name="Mycorrhizal Genomics Consortium"/>
            <person name="Kohler A."/>
            <person name="Kuo A."/>
            <person name="Nagy L.G."/>
            <person name="Floudas D."/>
            <person name="Copeland A."/>
            <person name="Barry K.W."/>
            <person name="Cichocki N."/>
            <person name="Veneault-Fourrey C."/>
            <person name="LaButti K."/>
            <person name="Lindquist E.A."/>
            <person name="Lipzen A."/>
            <person name="Lundell T."/>
            <person name="Morin E."/>
            <person name="Murat C."/>
            <person name="Riley R."/>
            <person name="Ohm R."/>
            <person name="Sun H."/>
            <person name="Tunlid A."/>
            <person name="Henrissat B."/>
            <person name="Grigoriev I.V."/>
            <person name="Hibbett D.S."/>
            <person name="Martin F."/>
        </authorList>
    </citation>
    <scope>NUCLEOTIDE SEQUENCE [LARGE SCALE GENOMIC DNA]</scope>
    <source>
        <strain evidence="1 2">SS14</strain>
    </source>
</reference>
<protein>
    <submittedName>
        <fullName evidence="1">Uncharacterized protein</fullName>
    </submittedName>
</protein>
<name>A0A0C9T1G8_SPHS4</name>
<dbReference type="AlphaFoldDB" id="A0A0C9T1G8"/>
<organism evidence="1 2">
    <name type="scientific">Sphaerobolus stellatus (strain SS14)</name>
    <dbReference type="NCBI Taxonomy" id="990650"/>
    <lineage>
        <taxon>Eukaryota</taxon>
        <taxon>Fungi</taxon>
        <taxon>Dikarya</taxon>
        <taxon>Basidiomycota</taxon>
        <taxon>Agaricomycotina</taxon>
        <taxon>Agaricomycetes</taxon>
        <taxon>Phallomycetidae</taxon>
        <taxon>Geastrales</taxon>
        <taxon>Sphaerobolaceae</taxon>
        <taxon>Sphaerobolus</taxon>
    </lineage>
</organism>
<dbReference type="HOGENOM" id="CLU_2039576_0_0_1"/>
<evidence type="ECO:0000313" key="2">
    <source>
        <dbReference type="Proteomes" id="UP000054279"/>
    </source>
</evidence>
<accession>A0A0C9T1G8</accession>
<dbReference type="Proteomes" id="UP000054279">
    <property type="component" value="Unassembled WGS sequence"/>
</dbReference>
<keyword evidence="2" id="KW-1185">Reference proteome</keyword>
<evidence type="ECO:0000313" key="1">
    <source>
        <dbReference type="EMBL" id="KIJ22623.1"/>
    </source>
</evidence>
<dbReference type="EMBL" id="KN838057">
    <property type="protein sequence ID" value="KIJ22623.1"/>
    <property type="molecule type" value="Genomic_DNA"/>
</dbReference>
<gene>
    <name evidence="1" type="ORF">M422DRAFT_276918</name>
</gene>
<sequence length="121" mass="13487">MTKLRALASVLPNVYARHPIRVTGIPDLRIEIVPSLIFISISNVTFECNYRHSPSEQLLPYIGVHSDLKVDLPIRGSVHPPLSGSVQIRRLSGCQGIKRNKGIRGSRWSGYLRASFRALQA</sequence>